<feature type="compositionally biased region" description="Basic and acidic residues" evidence="1">
    <location>
        <begin position="184"/>
        <end position="198"/>
    </location>
</feature>
<protein>
    <submittedName>
        <fullName evidence="2">Uncharacterized protein</fullName>
    </submittedName>
</protein>
<feature type="compositionally biased region" description="Basic and acidic residues" evidence="1">
    <location>
        <begin position="112"/>
        <end position="125"/>
    </location>
</feature>
<accession>A0AAV9RL35</accession>
<feature type="compositionally biased region" description="Pro residues" evidence="1">
    <location>
        <begin position="132"/>
        <end position="150"/>
    </location>
</feature>
<dbReference type="EMBL" id="JAHHUM010001738">
    <property type="protein sequence ID" value="KAK5609686.1"/>
    <property type="molecule type" value="Genomic_DNA"/>
</dbReference>
<feature type="compositionally biased region" description="Low complexity" evidence="1">
    <location>
        <begin position="215"/>
        <end position="227"/>
    </location>
</feature>
<feature type="compositionally biased region" description="Basic residues" evidence="1">
    <location>
        <begin position="1"/>
        <end position="11"/>
    </location>
</feature>
<organism evidence="2 3">
    <name type="scientific">Crenichthys baileyi</name>
    <name type="common">White River springfish</name>
    <dbReference type="NCBI Taxonomy" id="28760"/>
    <lineage>
        <taxon>Eukaryota</taxon>
        <taxon>Metazoa</taxon>
        <taxon>Chordata</taxon>
        <taxon>Craniata</taxon>
        <taxon>Vertebrata</taxon>
        <taxon>Euteleostomi</taxon>
        <taxon>Actinopterygii</taxon>
        <taxon>Neopterygii</taxon>
        <taxon>Teleostei</taxon>
        <taxon>Neoteleostei</taxon>
        <taxon>Acanthomorphata</taxon>
        <taxon>Ovalentaria</taxon>
        <taxon>Atherinomorphae</taxon>
        <taxon>Cyprinodontiformes</taxon>
        <taxon>Goodeidae</taxon>
        <taxon>Crenichthys</taxon>
    </lineage>
</organism>
<evidence type="ECO:0000313" key="2">
    <source>
        <dbReference type="EMBL" id="KAK5609686.1"/>
    </source>
</evidence>
<proteinExistence type="predicted"/>
<sequence length="251" mass="27013">MTASRAAHHQARPIPPDSASSPSPPVHERDTCTSRVPGQGMAKTANPEHTEPTRKHPANGKPHPSTRPRSPTQAQSPATPALPHHARRSEPPRTGPPPQHHIIQYSPPKNKVPRESAPPRKEDPQHAGPRTCPTPIPLPEAAPQGGPPRGPQKAREPTEPKPKPIRKPRPVHPETNPGPPAHLNHADPSEPPPPDRKGTGISNRNLRQGTRNRAGTTQDQTTPTPIQGQPPIPTPEGNLHPPQHSNNSQST</sequence>
<gene>
    <name evidence="2" type="ORF">CRENBAI_026231</name>
</gene>
<feature type="compositionally biased region" description="Polar residues" evidence="1">
    <location>
        <begin position="67"/>
        <end position="78"/>
    </location>
</feature>
<keyword evidence="3" id="KW-1185">Reference proteome</keyword>
<dbReference type="Proteomes" id="UP001311232">
    <property type="component" value="Unassembled WGS sequence"/>
</dbReference>
<evidence type="ECO:0000313" key="3">
    <source>
        <dbReference type="Proteomes" id="UP001311232"/>
    </source>
</evidence>
<reference evidence="2 3" key="1">
    <citation type="submission" date="2021-06" db="EMBL/GenBank/DDBJ databases">
        <authorList>
            <person name="Palmer J.M."/>
        </authorList>
    </citation>
    <scope>NUCLEOTIDE SEQUENCE [LARGE SCALE GENOMIC DNA]</scope>
    <source>
        <strain evidence="2 3">MEX-2019</strain>
        <tissue evidence="2">Muscle</tissue>
    </source>
</reference>
<feature type="compositionally biased region" description="Basic and acidic residues" evidence="1">
    <location>
        <begin position="153"/>
        <end position="162"/>
    </location>
</feature>
<dbReference type="AlphaFoldDB" id="A0AAV9RL35"/>
<comment type="caution">
    <text evidence="2">The sequence shown here is derived from an EMBL/GenBank/DDBJ whole genome shotgun (WGS) entry which is preliminary data.</text>
</comment>
<feature type="region of interest" description="Disordered" evidence="1">
    <location>
        <begin position="1"/>
        <end position="251"/>
    </location>
</feature>
<evidence type="ECO:0000256" key="1">
    <source>
        <dbReference type="SAM" id="MobiDB-lite"/>
    </source>
</evidence>
<name>A0AAV9RL35_9TELE</name>
<feature type="compositionally biased region" description="Polar residues" evidence="1">
    <location>
        <begin position="200"/>
        <end position="214"/>
    </location>
</feature>